<dbReference type="InterPro" id="IPR051213">
    <property type="entry name" value="START_lipid_transfer"/>
</dbReference>
<sequence length="265" mass="30473">MDFGRNPRIADDNDFASLRDAINDHKGWALEIDKDNIQVWTRPVSGCNFNMVKILSHFTECTPDILFDVLHDPDYRREWDSHMLESEEIGVINVNNDVGYYAMSCPPPLKPRDFVLMRSWLDTGPQGEQMLLSRSVPHKNYPPRKGYVRATSYITGFVIRSAKTGGCFLGYIAHCDPQGALPPWLVNKVTHTVGPRMVKDLRKAAVGYVTWKNSQSNMRKPWRFPEEMTSPRISLDDKTQQSKWLSDNITYQIDFQLKLSYPMLG</sequence>
<evidence type="ECO:0000256" key="13">
    <source>
        <dbReference type="ARBA" id="ARBA00023273"/>
    </source>
</evidence>
<evidence type="ECO:0000256" key="9">
    <source>
        <dbReference type="ARBA" id="ARBA00023055"/>
    </source>
</evidence>
<evidence type="ECO:0000256" key="2">
    <source>
        <dbReference type="ARBA" id="ARBA00004370"/>
    </source>
</evidence>
<evidence type="ECO:0000256" key="8">
    <source>
        <dbReference type="ARBA" id="ARBA00022990"/>
    </source>
</evidence>
<evidence type="ECO:0000256" key="5">
    <source>
        <dbReference type="ARBA" id="ARBA00022490"/>
    </source>
</evidence>
<dbReference type="Gene3D" id="3.30.530.20">
    <property type="match status" value="1"/>
</dbReference>
<keyword evidence="7" id="KW-0282">Flagellum</keyword>
<reference evidence="18 19" key="1">
    <citation type="submission" date="2020-11" db="EMBL/GenBank/DDBJ databases">
        <authorList>
            <person name="Wallbank WR R."/>
            <person name="Pardo Diaz C."/>
            <person name="Kozak K."/>
            <person name="Martin S."/>
            <person name="Jiggins C."/>
            <person name="Moest M."/>
            <person name="Warren A I."/>
            <person name="Generalovic N T."/>
            <person name="Byers J.R.P. K."/>
            <person name="Montejo-Kovacevich G."/>
            <person name="Yen C E."/>
        </authorList>
    </citation>
    <scope>NUCLEOTIDE SEQUENCE [LARGE SCALE GENOMIC DNA]</scope>
</reference>
<dbReference type="PANTHER" id="PTHR19308">
    <property type="entry name" value="PHOSPHATIDYLCHOLINE TRANSFER PROTEIN"/>
    <property type="match status" value="1"/>
</dbReference>
<evidence type="ECO:0000256" key="16">
    <source>
        <dbReference type="ARBA" id="ARBA00080073"/>
    </source>
</evidence>
<evidence type="ECO:0000256" key="6">
    <source>
        <dbReference type="ARBA" id="ARBA00022553"/>
    </source>
</evidence>
<organism evidence="18 19">
    <name type="scientific">Hermetia illucens</name>
    <name type="common">Black soldier fly</name>
    <dbReference type="NCBI Taxonomy" id="343691"/>
    <lineage>
        <taxon>Eukaryota</taxon>
        <taxon>Metazoa</taxon>
        <taxon>Ecdysozoa</taxon>
        <taxon>Arthropoda</taxon>
        <taxon>Hexapoda</taxon>
        <taxon>Insecta</taxon>
        <taxon>Pterygota</taxon>
        <taxon>Neoptera</taxon>
        <taxon>Endopterygota</taxon>
        <taxon>Diptera</taxon>
        <taxon>Brachycera</taxon>
        <taxon>Stratiomyomorpha</taxon>
        <taxon>Stratiomyidae</taxon>
        <taxon>Hermetiinae</taxon>
        <taxon>Hermetia</taxon>
    </lineage>
</organism>
<gene>
    <name evidence="18" type="ORF">HERILL_LOCUS8775</name>
</gene>
<evidence type="ECO:0000256" key="10">
    <source>
        <dbReference type="ARBA" id="ARBA00023069"/>
    </source>
</evidence>
<dbReference type="InterPro" id="IPR023393">
    <property type="entry name" value="START-like_dom_sf"/>
</dbReference>
<evidence type="ECO:0000256" key="11">
    <source>
        <dbReference type="ARBA" id="ARBA00023121"/>
    </source>
</evidence>
<evidence type="ECO:0000256" key="3">
    <source>
        <dbReference type="ARBA" id="ARBA00004496"/>
    </source>
</evidence>
<feature type="domain" description="START" evidence="17">
    <location>
        <begin position="18"/>
        <end position="210"/>
    </location>
</feature>
<dbReference type="InterPro" id="IPR041951">
    <property type="entry name" value="STARD10_START"/>
</dbReference>
<keyword evidence="8" id="KW-0007">Acetylation</keyword>
<dbReference type="InParanoid" id="A0A7R8US02"/>
<keyword evidence="13" id="KW-0966">Cell projection</keyword>
<evidence type="ECO:0000256" key="1">
    <source>
        <dbReference type="ARBA" id="ARBA00004230"/>
    </source>
</evidence>
<evidence type="ECO:0000256" key="4">
    <source>
        <dbReference type="ARBA" id="ARBA00022448"/>
    </source>
</evidence>
<dbReference type="PANTHER" id="PTHR19308:SF14">
    <property type="entry name" value="START DOMAIN-CONTAINING PROTEIN"/>
    <property type="match status" value="1"/>
</dbReference>
<dbReference type="SMART" id="SM00234">
    <property type="entry name" value="START"/>
    <property type="match status" value="1"/>
</dbReference>
<evidence type="ECO:0000313" key="18">
    <source>
        <dbReference type="EMBL" id="CAD7085968.1"/>
    </source>
</evidence>
<dbReference type="GO" id="GO:0031514">
    <property type="term" value="C:motile cilium"/>
    <property type="evidence" value="ECO:0007669"/>
    <property type="project" value="UniProtKB-SubCell"/>
</dbReference>
<keyword evidence="10" id="KW-0969">Cilium</keyword>
<name>A0A7R8US02_HERIL</name>
<keyword evidence="5" id="KW-0963">Cytoplasm</keyword>
<evidence type="ECO:0000256" key="7">
    <source>
        <dbReference type="ARBA" id="ARBA00022846"/>
    </source>
</evidence>
<dbReference type="FunFam" id="3.30.530.20:FF:000008">
    <property type="entry name" value="START domain containing 10"/>
    <property type="match status" value="1"/>
</dbReference>
<evidence type="ECO:0000256" key="14">
    <source>
        <dbReference type="ARBA" id="ARBA00070345"/>
    </source>
</evidence>
<dbReference type="GO" id="GO:0005829">
    <property type="term" value="C:cytosol"/>
    <property type="evidence" value="ECO:0007669"/>
    <property type="project" value="UniProtKB-ARBA"/>
</dbReference>
<dbReference type="GO" id="GO:0008289">
    <property type="term" value="F:lipid binding"/>
    <property type="evidence" value="ECO:0007669"/>
    <property type="project" value="UniProtKB-KW"/>
</dbReference>
<dbReference type="InterPro" id="IPR002913">
    <property type="entry name" value="START_lipid-bd_dom"/>
</dbReference>
<protein>
    <recommendedName>
        <fullName evidence="14">START domain-containing protein 10</fullName>
    </recommendedName>
    <alternativeName>
        <fullName evidence="15">PCTP-like protein</fullName>
    </alternativeName>
    <alternativeName>
        <fullName evidence="16">StAR-related lipid transfer protein 10</fullName>
    </alternativeName>
</protein>
<evidence type="ECO:0000256" key="15">
    <source>
        <dbReference type="ARBA" id="ARBA00076937"/>
    </source>
</evidence>
<keyword evidence="4" id="KW-0813">Transport</keyword>
<evidence type="ECO:0000256" key="12">
    <source>
        <dbReference type="ARBA" id="ARBA00023136"/>
    </source>
</evidence>
<evidence type="ECO:0000313" key="19">
    <source>
        <dbReference type="Proteomes" id="UP000594454"/>
    </source>
</evidence>
<comment type="subcellular location">
    <subcellularLocation>
        <location evidence="1">Cell projection</location>
        <location evidence="1">Cilium</location>
        <location evidence="1">Flagellum</location>
    </subcellularLocation>
    <subcellularLocation>
        <location evidence="3">Cytoplasm</location>
    </subcellularLocation>
    <subcellularLocation>
        <location evidence="2">Membrane</location>
    </subcellularLocation>
</comment>
<dbReference type="Proteomes" id="UP000594454">
    <property type="component" value="Chromosome 3"/>
</dbReference>
<dbReference type="Pfam" id="PF01852">
    <property type="entry name" value="START"/>
    <property type="match status" value="1"/>
</dbReference>
<keyword evidence="11" id="KW-0446">Lipid-binding</keyword>
<accession>A0A7R8US02</accession>
<dbReference type="AlphaFoldDB" id="A0A7R8US02"/>
<keyword evidence="12" id="KW-0472">Membrane</keyword>
<proteinExistence type="predicted"/>
<dbReference type="PROSITE" id="PS50848">
    <property type="entry name" value="START"/>
    <property type="match status" value="1"/>
</dbReference>
<dbReference type="SUPFAM" id="SSF55961">
    <property type="entry name" value="Bet v1-like"/>
    <property type="match status" value="1"/>
</dbReference>
<keyword evidence="6" id="KW-0597">Phosphoprotein</keyword>
<dbReference type="GO" id="GO:0016020">
    <property type="term" value="C:membrane"/>
    <property type="evidence" value="ECO:0007669"/>
    <property type="project" value="UniProtKB-SubCell"/>
</dbReference>
<keyword evidence="19" id="KW-1185">Reference proteome</keyword>
<dbReference type="GO" id="GO:0006869">
    <property type="term" value="P:lipid transport"/>
    <property type="evidence" value="ECO:0007669"/>
    <property type="project" value="UniProtKB-KW"/>
</dbReference>
<dbReference type="EMBL" id="LR899011">
    <property type="protein sequence ID" value="CAD7085968.1"/>
    <property type="molecule type" value="Genomic_DNA"/>
</dbReference>
<dbReference type="OrthoDB" id="5403181at2759"/>
<dbReference type="CDD" id="cd08871">
    <property type="entry name" value="START_STARD10-like"/>
    <property type="match status" value="1"/>
</dbReference>
<keyword evidence="9" id="KW-0445">Lipid transport</keyword>
<evidence type="ECO:0000259" key="17">
    <source>
        <dbReference type="PROSITE" id="PS50848"/>
    </source>
</evidence>